<reference evidence="9 10" key="1">
    <citation type="submission" date="2019-08" db="EMBL/GenBank/DDBJ databases">
        <title>Highly reduced genomes of protist endosymbionts show evolutionary convergence.</title>
        <authorList>
            <person name="George E."/>
            <person name="Husnik F."/>
            <person name="Tashyreva D."/>
            <person name="Prokopchuk G."/>
            <person name="Horak A."/>
            <person name="Kwong W.K."/>
            <person name="Lukes J."/>
            <person name="Keeling P.J."/>
        </authorList>
    </citation>
    <scope>NUCLEOTIDE SEQUENCE [LARGE SCALE GENOMIC DNA]</scope>
    <source>
        <strain evidence="9">1604HC</strain>
    </source>
</reference>
<evidence type="ECO:0000256" key="8">
    <source>
        <dbReference type="SAM" id="Phobius"/>
    </source>
</evidence>
<keyword evidence="2" id="KW-0813">Transport</keyword>
<organism evidence="9 10">
    <name type="scientific">Candidatus Nesciobacter abundans</name>
    <dbReference type="NCBI Taxonomy" id="2601668"/>
    <lineage>
        <taxon>Bacteria</taxon>
        <taxon>Pseudomonadati</taxon>
        <taxon>Pseudomonadota</taxon>
        <taxon>Alphaproteobacteria</taxon>
        <taxon>Holosporales</taxon>
        <taxon>Holosporaceae</taxon>
        <taxon>Candidatus Nesciobacter</taxon>
    </lineage>
</organism>
<evidence type="ECO:0000313" key="9">
    <source>
        <dbReference type="EMBL" id="QEK39234.1"/>
    </source>
</evidence>
<accession>A0A5C0UK52</accession>
<dbReference type="InterPro" id="IPR005807">
    <property type="entry name" value="SecE_bac"/>
</dbReference>
<dbReference type="Gene3D" id="1.20.5.1030">
    <property type="entry name" value="Preprotein translocase secy subunit"/>
    <property type="match status" value="1"/>
</dbReference>
<feature type="transmembrane region" description="Helical" evidence="8">
    <location>
        <begin position="28"/>
        <end position="49"/>
    </location>
</feature>
<dbReference type="InterPro" id="IPR038379">
    <property type="entry name" value="SecE_sf"/>
</dbReference>
<dbReference type="AlphaFoldDB" id="A0A5C0UK52"/>
<evidence type="ECO:0000313" key="10">
    <source>
        <dbReference type="Proteomes" id="UP000324924"/>
    </source>
</evidence>
<dbReference type="NCBIfam" id="TIGR00964">
    <property type="entry name" value="secE_bact"/>
    <property type="match status" value="1"/>
</dbReference>
<evidence type="ECO:0000256" key="5">
    <source>
        <dbReference type="ARBA" id="ARBA00022989"/>
    </source>
</evidence>
<dbReference type="EMBL" id="CP043314">
    <property type="protein sequence ID" value="QEK39234.1"/>
    <property type="molecule type" value="Genomic_DNA"/>
</dbReference>
<dbReference type="InterPro" id="IPR001901">
    <property type="entry name" value="Translocase_SecE/Sec61-g"/>
</dbReference>
<dbReference type="GO" id="GO:0016020">
    <property type="term" value="C:membrane"/>
    <property type="evidence" value="ECO:0007669"/>
    <property type="project" value="UniProtKB-SubCell"/>
</dbReference>
<evidence type="ECO:0000256" key="3">
    <source>
        <dbReference type="ARBA" id="ARBA00022692"/>
    </source>
</evidence>
<keyword evidence="10" id="KW-1185">Reference proteome</keyword>
<evidence type="ECO:0000256" key="6">
    <source>
        <dbReference type="ARBA" id="ARBA00023010"/>
    </source>
</evidence>
<protein>
    <submittedName>
        <fullName evidence="9">Preprotein translocase subunit SecE</fullName>
    </submittedName>
</protein>
<sequence>MKFSSIYDFFSKIKSESKHFTFPKISEVIFNFFYVVIFASLIAVIFYSIDSGFSKIVRWILGVYV</sequence>
<dbReference type="GO" id="GO:0009306">
    <property type="term" value="P:protein secretion"/>
    <property type="evidence" value="ECO:0007669"/>
    <property type="project" value="InterPro"/>
</dbReference>
<dbReference type="GO" id="GO:0008320">
    <property type="term" value="F:protein transmembrane transporter activity"/>
    <property type="evidence" value="ECO:0007669"/>
    <property type="project" value="InterPro"/>
</dbReference>
<keyword evidence="6" id="KW-0811">Translocation</keyword>
<comment type="subcellular location">
    <subcellularLocation>
        <location evidence="1">Membrane</location>
    </subcellularLocation>
</comment>
<keyword evidence="5 8" id="KW-1133">Transmembrane helix</keyword>
<proteinExistence type="predicted"/>
<dbReference type="Pfam" id="PF00584">
    <property type="entry name" value="SecE"/>
    <property type="match status" value="1"/>
</dbReference>
<name>A0A5C0UK52_9PROT</name>
<gene>
    <name evidence="9" type="primary">secE</name>
    <name evidence="9" type="ORF">FZC36_02245</name>
</gene>
<dbReference type="RefSeq" id="WP_148972357.1">
    <property type="nucleotide sequence ID" value="NZ_CP043314.1"/>
</dbReference>
<keyword evidence="4" id="KW-0653">Protein transport</keyword>
<dbReference type="KEGG" id="nabu:FZC36_02245"/>
<dbReference type="OrthoDB" id="9812738at2"/>
<evidence type="ECO:0000256" key="2">
    <source>
        <dbReference type="ARBA" id="ARBA00022448"/>
    </source>
</evidence>
<keyword evidence="7 8" id="KW-0472">Membrane</keyword>
<evidence type="ECO:0000256" key="4">
    <source>
        <dbReference type="ARBA" id="ARBA00022927"/>
    </source>
</evidence>
<keyword evidence="3 8" id="KW-0812">Transmembrane</keyword>
<dbReference type="GO" id="GO:0006605">
    <property type="term" value="P:protein targeting"/>
    <property type="evidence" value="ECO:0007669"/>
    <property type="project" value="InterPro"/>
</dbReference>
<dbReference type="GO" id="GO:0006886">
    <property type="term" value="P:intracellular protein transport"/>
    <property type="evidence" value="ECO:0007669"/>
    <property type="project" value="InterPro"/>
</dbReference>
<dbReference type="Proteomes" id="UP000324924">
    <property type="component" value="Chromosome"/>
</dbReference>
<evidence type="ECO:0000256" key="1">
    <source>
        <dbReference type="ARBA" id="ARBA00004370"/>
    </source>
</evidence>
<evidence type="ECO:0000256" key="7">
    <source>
        <dbReference type="ARBA" id="ARBA00023136"/>
    </source>
</evidence>